<dbReference type="Proteomes" id="UP000632849">
    <property type="component" value="Unassembled WGS sequence"/>
</dbReference>
<evidence type="ECO:0000313" key="1">
    <source>
        <dbReference type="EMBL" id="GHF97364.1"/>
    </source>
</evidence>
<keyword evidence="2" id="KW-1185">Reference proteome</keyword>
<accession>A0A919BMD1</accession>
<dbReference type="AlphaFoldDB" id="A0A919BMD1"/>
<organism evidence="1 2">
    <name type="scientific">Streptomyces filamentosus</name>
    <name type="common">Streptomyces roseosporus</name>
    <dbReference type="NCBI Taxonomy" id="67294"/>
    <lineage>
        <taxon>Bacteria</taxon>
        <taxon>Bacillati</taxon>
        <taxon>Actinomycetota</taxon>
        <taxon>Actinomycetes</taxon>
        <taxon>Kitasatosporales</taxon>
        <taxon>Streptomycetaceae</taxon>
        <taxon>Streptomyces</taxon>
    </lineage>
</organism>
<gene>
    <name evidence="1" type="ORF">GCM10017667_29670</name>
</gene>
<protein>
    <submittedName>
        <fullName evidence="1">Uncharacterized protein</fullName>
    </submittedName>
</protein>
<sequence>MSDDQIIKPANVHVTGEPVDIEVKNVHVTGGEDAAEAIAEKIGVKNVHVTTEPLGDAVTAEPLGNVHVTTEPAK</sequence>
<reference evidence="1" key="1">
    <citation type="journal article" date="2014" name="Int. J. Syst. Evol. Microbiol.">
        <title>Complete genome sequence of Corynebacterium casei LMG S-19264T (=DSM 44701T), isolated from a smear-ripened cheese.</title>
        <authorList>
            <consortium name="US DOE Joint Genome Institute (JGI-PGF)"/>
            <person name="Walter F."/>
            <person name="Albersmeier A."/>
            <person name="Kalinowski J."/>
            <person name="Ruckert C."/>
        </authorList>
    </citation>
    <scope>NUCLEOTIDE SEQUENCE</scope>
    <source>
        <strain evidence="1">JCM 4122</strain>
    </source>
</reference>
<dbReference type="GeneID" id="95659879"/>
<name>A0A919BMD1_STRFL</name>
<dbReference type="RefSeq" id="WP_150228849.1">
    <property type="nucleotide sequence ID" value="NZ_BNBE01000001.1"/>
</dbReference>
<evidence type="ECO:0000313" key="2">
    <source>
        <dbReference type="Proteomes" id="UP000632849"/>
    </source>
</evidence>
<proteinExistence type="predicted"/>
<reference evidence="1" key="2">
    <citation type="submission" date="2020-09" db="EMBL/GenBank/DDBJ databases">
        <authorList>
            <person name="Sun Q."/>
            <person name="Ohkuma M."/>
        </authorList>
    </citation>
    <scope>NUCLEOTIDE SEQUENCE</scope>
    <source>
        <strain evidence="1">JCM 4122</strain>
    </source>
</reference>
<dbReference type="EMBL" id="BNBE01000001">
    <property type="protein sequence ID" value="GHF97364.1"/>
    <property type="molecule type" value="Genomic_DNA"/>
</dbReference>
<comment type="caution">
    <text evidence="1">The sequence shown here is derived from an EMBL/GenBank/DDBJ whole genome shotgun (WGS) entry which is preliminary data.</text>
</comment>